<dbReference type="InterPro" id="IPR046945">
    <property type="entry name" value="RHMD-like"/>
</dbReference>
<name>A0ABR8NSK3_9MICO</name>
<feature type="domain" description="Mandelate racemase/muconate lactonizing enzyme C-terminal" evidence="4">
    <location>
        <begin position="144"/>
        <end position="240"/>
    </location>
</feature>
<dbReference type="EMBL" id="JACXZS010000014">
    <property type="protein sequence ID" value="MBD3943605.1"/>
    <property type="molecule type" value="Genomic_DNA"/>
</dbReference>
<accession>A0ABR8NSK3</accession>
<dbReference type="SMART" id="SM00922">
    <property type="entry name" value="MR_MLE"/>
    <property type="match status" value="1"/>
</dbReference>
<gene>
    <name evidence="5" type="ORF">IF188_18085</name>
</gene>
<dbReference type="Proteomes" id="UP000598426">
    <property type="component" value="Unassembled WGS sequence"/>
</dbReference>
<dbReference type="SUPFAM" id="SSF54826">
    <property type="entry name" value="Enolase N-terminal domain-like"/>
    <property type="match status" value="1"/>
</dbReference>
<dbReference type="InterPro" id="IPR013342">
    <property type="entry name" value="Mandelate_racemase_C"/>
</dbReference>
<dbReference type="InterPro" id="IPR029017">
    <property type="entry name" value="Enolase-like_N"/>
</dbReference>
<dbReference type="InterPro" id="IPR029065">
    <property type="entry name" value="Enolase_C-like"/>
</dbReference>
<dbReference type="PANTHER" id="PTHR13794:SF58">
    <property type="entry name" value="MITOCHONDRIAL ENOLASE SUPERFAMILY MEMBER 1"/>
    <property type="match status" value="1"/>
</dbReference>
<comment type="cofactor">
    <cofactor evidence="1">
        <name>Mg(2+)</name>
        <dbReference type="ChEBI" id="CHEBI:18420"/>
    </cofactor>
</comment>
<dbReference type="RefSeq" id="WP_191173205.1">
    <property type="nucleotide sequence ID" value="NZ_JACXZS010000014.1"/>
</dbReference>
<reference evidence="5 6" key="1">
    <citation type="submission" date="2020-09" db="EMBL/GenBank/DDBJ databases">
        <title>Isolation and identification of active actinomycetes.</title>
        <authorList>
            <person name="Li X."/>
        </authorList>
    </citation>
    <scope>NUCLEOTIDE SEQUENCE [LARGE SCALE GENOMIC DNA]</scope>
    <source>
        <strain evidence="5 6">NEAU-LLC</strain>
    </source>
</reference>
<evidence type="ECO:0000256" key="1">
    <source>
        <dbReference type="ARBA" id="ARBA00001946"/>
    </source>
</evidence>
<keyword evidence="6" id="KW-1185">Reference proteome</keyword>
<dbReference type="PANTHER" id="PTHR13794">
    <property type="entry name" value="ENOLASE SUPERFAMILY, MANDELATE RACEMASE"/>
    <property type="match status" value="1"/>
</dbReference>
<evidence type="ECO:0000256" key="3">
    <source>
        <dbReference type="ARBA" id="ARBA00022842"/>
    </source>
</evidence>
<organism evidence="5 6">
    <name type="scientific">Microbacterium helvum</name>
    <dbReference type="NCBI Taxonomy" id="2773713"/>
    <lineage>
        <taxon>Bacteria</taxon>
        <taxon>Bacillati</taxon>
        <taxon>Actinomycetota</taxon>
        <taxon>Actinomycetes</taxon>
        <taxon>Micrococcales</taxon>
        <taxon>Microbacteriaceae</taxon>
        <taxon>Microbacterium</taxon>
    </lineage>
</organism>
<dbReference type="InterPro" id="IPR013341">
    <property type="entry name" value="Mandelate_racemase_N_dom"/>
</dbReference>
<dbReference type="Gene3D" id="3.30.390.10">
    <property type="entry name" value="Enolase-like, N-terminal domain"/>
    <property type="match status" value="1"/>
</dbReference>
<dbReference type="InterPro" id="IPR036849">
    <property type="entry name" value="Enolase-like_C_sf"/>
</dbReference>
<comment type="caution">
    <text evidence="5">The sequence shown here is derived from an EMBL/GenBank/DDBJ whole genome shotgun (WGS) entry which is preliminary data.</text>
</comment>
<dbReference type="SFLD" id="SFLDS00001">
    <property type="entry name" value="Enolase"/>
    <property type="match status" value="1"/>
</dbReference>
<dbReference type="Pfam" id="PF02746">
    <property type="entry name" value="MR_MLE_N"/>
    <property type="match status" value="1"/>
</dbReference>
<evidence type="ECO:0000313" key="5">
    <source>
        <dbReference type="EMBL" id="MBD3943605.1"/>
    </source>
</evidence>
<dbReference type="Gene3D" id="3.20.20.120">
    <property type="entry name" value="Enolase-like C-terminal domain"/>
    <property type="match status" value="1"/>
</dbReference>
<protein>
    <submittedName>
        <fullName evidence="5">Racemase</fullName>
    </submittedName>
</protein>
<keyword evidence="2" id="KW-0479">Metal-binding</keyword>
<evidence type="ECO:0000256" key="2">
    <source>
        <dbReference type="ARBA" id="ARBA00022723"/>
    </source>
</evidence>
<sequence>MRITHVETHRVRIPAPSPAFAWRAGLEGSPGDDEGAVLHLRTDHGVEGVALLKRPGSAPQLEHAVDRLFRDELVGQDPLDREHLWHRVWEIDRIHELSLPLLGIVDVALWDLAARSANLPVWRLLGGARRKIPAYASTTTFASIEEYLDVADQCLELGYTALKLHAWGDARRDARLCEALRSHVGDDVPLMYDGSAGFDLPDAIHIGRVMSANGYLWFEEPMREFSIHAYRQLQRVVDVPLLVAETSDGAHMNTADFIAAGTATFGVRTDTVLKGGITGSMRIAHLADAFRLRVEVHGSDAPNRHLCMAIPNTTYYESLVTNAAVERERHVDAEGFVHAPESVGIGLPADLEYPAELAQFVGA</sequence>
<dbReference type="SUPFAM" id="SSF51604">
    <property type="entry name" value="Enolase C-terminal domain-like"/>
    <property type="match status" value="1"/>
</dbReference>
<dbReference type="Pfam" id="PF13378">
    <property type="entry name" value="MR_MLE_C"/>
    <property type="match status" value="1"/>
</dbReference>
<evidence type="ECO:0000259" key="4">
    <source>
        <dbReference type="SMART" id="SM00922"/>
    </source>
</evidence>
<proteinExistence type="predicted"/>
<keyword evidence="3" id="KW-0460">Magnesium</keyword>
<evidence type="ECO:0000313" key="6">
    <source>
        <dbReference type="Proteomes" id="UP000598426"/>
    </source>
</evidence>
<dbReference type="SFLD" id="SFLDG00179">
    <property type="entry name" value="mandelate_racemase"/>
    <property type="match status" value="1"/>
</dbReference>